<keyword evidence="2" id="KW-1185">Reference proteome</keyword>
<organism evidence="1 2">
    <name type="scientific">Naganishia onofrii</name>
    <dbReference type="NCBI Taxonomy" id="1851511"/>
    <lineage>
        <taxon>Eukaryota</taxon>
        <taxon>Fungi</taxon>
        <taxon>Dikarya</taxon>
        <taxon>Basidiomycota</taxon>
        <taxon>Agaricomycotina</taxon>
        <taxon>Tremellomycetes</taxon>
        <taxon>Filobasidiales</taxon>
        <taxon>Filobasidiaceae</taxon>
        <taxon>Naganishia</taxon>
    </lineage>
</organism>
<comment type="caution">
    <text evidence="1">The sequence shown here is derived from an EMBL/GenBank/DDBJ whole genome shotgun (WGS) entry which is preliminary data.</text>
</comment>
<evidence type="ECO:0000313" key="1">
    <source>
        <dbReference type="EMBL" id="KAJ9124593.1"/>
    </source>
</evidence>
<dbReference type="Proteomes" id="UP001234202">
    <property type="component" value="Unassembled WGS sequence"/>
</dbReference>
<proteinExistence type="predicted"/>
<name>A0ACC2XLU3_9TREE</name>
<protein>
    <submittedName>
        <fullName evidence="1">Uncharacterized protein</fullName>
    </submittedName>
</protein>
<accession>A0ACC2XLU3</accession>
<gene>
    <name evidence="1" type="ORF">QFC24_003386</name>
</gene>
<evidence type="ECO:0000313" key="2">
    <source>
        <dbReference type="Proteomes" id="UP001234202"/>
    </source>
</evidence>
<sequence length="383" mass="41234">MSTTIRTSRSTPLLLHRHRYIHSLSPPSSTATIPTMTPTPMDKLSQFGESISAHAGPTFGLYFPLLAEKVDAGAFLEPTEHAYGPLERHVYDLYLPPSSSADSSASTEKKDKGHSDGGKLPVIVFIHGGGMVQGDKQIKPSKGGAHRNIGTFFAERGYMVVRPRPSPSCFPLFLASPLINPGRPQIIPNYRLRIPDTSSPLYSTPQNAAFPSGGIDIALLIRHLSAPSCHISHRIDPASFTLVGNSAGAVHAATYLYRDAIPDFENVLAPLATDPTLIPAGKVLEPSSVMFIGMPAHFRAATPDRNAVLFGYHCPELFGEPGAEKEKEGEMKKLVEERCPVGLRKKSQDVTRVGTMLAELDPETEIAGPVRGCLSLPSLSLSA</sequence>
<reference evidence="1" key="1">
    <citation type="submission" date="2023-04" db="EMBL/GenBank/DDBJ databases">
        <title>Draft Genome sequencing of Naganishia species isolated from polar environments using Oxford Nanopore Technology.</title>
        <authorList>
            <person name="Leo P."/>
            <person name="Venkateswaran K."/>
        </authorList>
    </citation>
    <scope>NUCLEOTIDE SEQUENCE</scope>
    <source>
        <strain evidence="1">DBVPG 5303</strain>
    </source>
</reference>
<dbReference type="EMBL" id="JASBWV010000010">
    <property type="protein sequence ID" value="KAJ9124593.1"/>
    <property type="molecule type" value="Genomic_DNA"/>
</dbReference>